<comment type="caution">
    <text evidence="1">The sequence shown here is derived from an EMBL/GenBank/DDBJ whole genome shotgun (WGS) entry which is preliminary data.</text>
</comment>
<dbReference type="EMBL" id="WBOF01000001">
    <property type="protein sequence ID" value="MQS14721.1"/>
    <property type="molecule type" value="Genomic_DNA"/>
</dbReference>
<dbReference type="RefSeq" id="WP_153463725.1">
    <property type="nucleotide sequence ID" value="NZ_WBOF01000001.1"/>
</dbReference>
<sequence length="78" mass="8520">MSSNTPSSSAPRSERLANSPVVRRGGQWWLVTGSRSILSTDPTFTGELDRFAAAMAAADQAVAELRTQKRESVRRDAR</sequence>
<organism evidence="1 2">
    <name type="scientific">Streptomyces kaniharaensis</name>
    <dbReference type="NCBI Taxonomy" id="212423"/>
    <lineage>
        <taxon>Bacteria</taxon>
        <taxon>Bacillati</taxon>
        <taxon>Actinomycetota</taxon>
        <taxon>Actinomycetes</taxon>
        <taxon>Kitasatosporales</taxon>
        <taxon>Streptomycetaceae</taxon>
        <taxon>Streptomyces</taxon>
    </lineage>
</organism>
<proteinExistence type="predicted"/>
<dbReference type="Proteomes" id="UP000450000">
    <property type="component" value="Unassembled WGS sequence"/>
</dbReference>
<protein>
    <submittedName>
        <fullName evidence="1">Uncharacterized protein</fullName>
    </submittedName>
</protein>
<gene>
    <name evidence="1" type="ORF">F7Q99_21255</name>
</gene>
<accession>A0A6N7KTF5</accession>
<dbReference type="OrthoDB" id="4238739at2"/>
<dbReference type="AlphaFoldDB" id="A0A6N7KTF5"/>
<reference evidence="1 2" key="1">
    <citation type="submission" date="2019-09" db="EMBL/GenBank/DDBJ databases">
        <title>Genome Sequences of Streptomyces kaniharaensis ATCC 21070.</title>
        <authorList>
            <person name="Zhu W."/>
            <person name="De Crecy-Lagard V."/>
            <person name="Richards N.G."/>
        </authorList>
    </citation>
    <scope>NUCLEOTIDE SEQUENCE [LARGE SCALE GENOMIC DNA]</scope>
    <source>
        <strain evidence="1 2">SF-557</strain>
    </source>
</reference>
<keyword evidence="2" id="KW-1185">Reference proteome</keyword>
<name>A0A6N7KTF5_9ACTN</name>
<evidence type="ECO:0000313" key="1">
    <source>
        <dbReference type="EMBL" id="MQS14721.1"/>
    </source>
</evidence>
<evidence type="ECO:0000313" key="2">
    <source>
        <dbReference type="Proteomes" id="UP000450000"/>
    </source>
</evidence>